<name>A0ABT7EYH6_9RHOB</name>
<organism evidence="1 2">
    <name type="scientific">Pseudodonghicola flavimaris</name>
    <dbReference type="NCBI Taxonomy" id="3050036"/>
    <lineage>
        <taxon>Bacteria</taxon>
        <taxon>Pseudomonadati</taxon>
        <taxon>Pseudomonadota</taxon>
        <taxon>Alphaproteobacteria</taxon>
        <taxon>Rhodobacterales</taxon>
        <taxon>Paracoccaceae</taxon>
        <taxon>Pseudodonghicola</taxon>
    </lineage>
</organism>
<dbReference type="RefSeq" id="WP_284480159.1">
    <property type="nucleotide sequence ID" value="NZ_JASNJD010000004.1"/>
</dbReference>
<comment type="caution">
    <text evidence="1">The sequence shown here is derived from an EMBL/GenBank/DDBJ whole genome shotgun (WGS) entry which is preliminary data.</text>
</comment>
<gene>
    <name evidence="1" type="ORF">QO033_06595</name>
</gene>
<proteinExistence type="predicted"/>
<accession>A0ABT7EYH6</accession>
<protein>
    <submittedName>
        <fullName evidence="1">Oleate hydratase</fullName>
    </submittedName>
</protein>
<dbReference type="PANTHER" id="PTHR37417">
    <property type="entry name" value="67 KDA MYOSIN-CROSS-REACTIVE ANTIGEN FAMILY PROTEIN (AFU_ORTHOLOGUE AFUA_5G09970)"/>
    <property type="match status" value="1"/>
</dbReference>
<dbReference type="Pfam" id="PF06100">
    <property type="entry name" value="MCRA"/>
    <property type="match status" value="1"/>
</dbReference>
<dbReference type="Gene3D" id="3.50.50.60">
    <property type="entry name" value="FAD/NAD(P)-binding domain"/>
    <property type="match status" value="3"/>
</dbReference>
<sequence>MKAHIIGGGISALATAAYLFRDAGLLGANIHIYEAGERLGGALDARGSAEHGYVMRGGRMFEAREGCIHDLMSFLPSRDDPTVSIEDDVRAFNAAHGWQNAARLLGPGGEVLAAEHFGLSPRNLLDLTELLLAPEGVLDGKSVEDVLDLSILQTNFWNMFGSIFALLPWHSAIETRRYLRRFFHLLPTMASMTTIQRTRYNQYESLVEPLRDWLKRLGVQVHMGCCCEDVDFVEDAGRLRPAQFSLRRAGVTERVTLDASDLLFITLGSHVADATFGDMATPPPPSAGDSPAWALWRRLAGRYPGLGDPEVFRARIERTAWVTFTITARGGPLRPRIEALSGAALGRGGLMTLTASPWLLTLTGFHTPHFTDQPAGSDLFWGYGLYLDRPGSAVDKVLSDCSGAEILGELAHHLGMSQALPEMLETAICMPCLMPYAGSVLMRRKKADRPAPVPAGYANLGLLGQFVEVSDDVVFTTEYAVRGARLAVEGLLGEARAIPPVYLGQYDPHALIAALRALAG</sequence>
<evidence type="ECO:0000313" key="1">
    <source>
        <dbReference type="EMBL" id="MDK3017339.1"/>
    </source>
</evidence>
<dbReference type="Proteomes" id="UP001243757">
    <property type="component" value="Unassembled WGS sequence"/>
</dbReference>
<dbReference type="PANTHER" id="PTHR37417:SF2">
    <property type="entry name" value="67 KDA MYOSIN-CROSS-REACTIVE ANTIGEN FAMILY PROTEIN (AFU_ORTHOLOGUE AFUA_5G09970)"/>
    <property type="match status" value="1"/>
</dbReference>
<dbReference type="SUPFAM" id="SSF51905">
    <property type="entry name" value="FAD/NAD(P)-binding domain"/>
    <property type="match status" value="1"/>
</dbReference>
<dbReference type="EMBL" id="JASNJD010000004">
    <property type="protein sequence ID" value="MDK3017339.1"/>
    <property type="molecule type" value="Genomic_DNA"/>
</dbReference>
<dbReference type="InterPro" id="IPR036188">
    <property type="entry name" value="FAD/NAD-bd_sf"/>
</dbReference>
<dbReference type="InterPro" id="IPR010354">
    <property type="entry name" value="Oleate_hydratase"/>
</dbReference>
<reference evidence="1 2" key="1">
    <citation type="submission" date="2023-05" db="EMBL/GenBank/DDBJ databases">
        <title>Pseudodonghicola sp. nov.</title>
        <authorList>
            <person name="Huang J."/>
        </authorList>
    </citation>
    <scope>NUCLEOTIDE SEQUENCE [LARGE SCALE GENOMIC DNA]</scope>
    <source>
        <strain evidence="1 2">IC7</strain>
    </source>
</reference>
<evidence type="ECO:0000313" key="2">
    <source>
        <dbReference type="Proteomes" id="UP001243757"/>
    </source>
</evidence>
<keyword evidence="2" id="KW-1185">Reference proteome</keyword>